<dbReference type="InterPro" id="IPR015943">
    <property type="entry name" value="WD40/YVTN_repeat-like_dom_sf"/>
</dbReference>
<keyword evidence="5" id="KW-1185">Reference proteome</keyword>
<dbReference type="EMBL" id="BAABFN010000002">
    <property type="protein sequence ID" value="GAA4305862.1"/>
    <property type="molecule type" value="Genomic_DNA"/>
</dbReference>
<dbReference type="SUPFAM" id="SSF55874">
    <property type="entry name" value="ATPase domain of HSP90 chaperone/DNA topoisomerase II/histidine kinase"/>
    <property type="match status" value="1"/>
</dbReference>
<evidence type="ECO:0000313" key="4">
    <source>
        <dbReference type="EMBL" id="GAA4305862.1"/>
    </source>
</evidence>
<dbReference type="InterPro" id="IPR013783">
    <property type="entry name" value="Ig-like_fold"/>
</dbReference>
<gene>
    <name evidence="4" type="ORF">GCM10023143_11400</name>
</gene>
<dbReference type="InterPro" id="IPR050640">
    <property type="entry name" value="Bact_2-comp_sensor_kinase"/>
</dbReference>
<dbReference type="Pfam" id="PF07494">
    <property type="entry name" value="Reg_prop"/>
    <property type="match status" value="1"/>
</dbReference>
<evidence type="ECO:0000313" key="5">
    <source>
        <dbReference type="Proteomes" id="UP001501207"/>
    </source>
</evidence>
<proteinExistence type="predicted"/>
<dbReference type="PANTHER" id="PTHR34220">
    <property type="entry name" value="SENSOR HISTIDINE KINASE YPDA"/>
    <property type="match status" value="1"/>
</dbReference>
<evidence type="ECO:0000256" key="1">
    <source>
        <dbReference type="SAM" id="Phobius"/>
    </source>
</evidence>
<dbReference type="Pfam" id="PF07495">
    <property type="entry name" value="Y_Y_Y"/>
    <property type="match status" value="1"/>
</dbReference>
<evidence type="ECO:0008006" key="6">
    <source>
        <dbReference type="Google" id="ProtNLM"/>
    </source>
</evidence>
<organism evidence="4 5">
    <name type="scientific">Compostibacter hankyongensis</name>
    <dbReference type="NCBI Taxonomy" id="1007089"/>
    <lineage>
        <taxon>Bacteria</taxon>
        <taxon>Pseudomonadati</taxon>
        <taxon>Bacteroidota</taxon>
        <taxon>Chitinophagia</taxon>
        <taxon>Chitinophagales</taxon>
        <taxon>Chitinophagaceae</taxon>
        <taxon>Compostibacter</taxon>
    </lineage>
</organism>
<evidence type="ECO:0000259" key="3">
    <source>
        <dbReference type="Pfam" id="PF07495"/>
    </source>
</evidence>
<dbReference type="InterPro" id="IPR011123">
    <property type="entry name" value="Y_Y_Y"/>
</dbReference>
<keyword evidence="1" id="KW-1133">Transmembrane helix</keyword>
<feature type="domain" description="Two component regulator three Y" evidence="3">
    <location>
        <begin position="689"/>
        <end position="752"/>
    </location>
</feature>
<name>A0ABP8FKU9_9BACT</name>
<dbReference type="InterPro" id="IPR010559">
    <property type="entry name" value="Sig_transdc_His_kin_internal"/>
</dbReference>
<keyword evidence="1" id="KW-0812">Transmembrane</keyword>
<sequence>MRHVLLLILLFNAARLRSQSLLFENYSSEQGLSQNSCYSIAQDENGIMWFGTQDGLNRYDGQEFKVYLPQNIEGKKLPSNYISSLLFSKSENLLWVGTMGGLCLYLPIGDSLAGIDEVYPFAKPLKTISIKEIASFAPNEYWISTHNSGLIYINTKTQILQFYFSDTGFKNQVSSVVLHEEKIIAATLHHLFVLTKTGNGFRPEALFPSYYFPEIKALHSFNGALWIGTLTGGCYYIEDPINGVSNIKHFKTGAGGIGCFATDDSGNLWIGTRGFGIMRYTPANRQLVTAVHNRYDSRSPGKNFVLSLFTDRQGIIWCGLSGSGLAKYDPLKYQIHTIQNEEGNLASLPDNMIFNIFKSSMGHYYVGTQNKGIAEWNRQTGSFIQIPGTSRFGASANTIYGITEDDQKNLWIASWAGLMRLNPRTKRIVYFKGKENLPSEKFYTLIKLKNADSLLLMGEEGAAFFSLKDYSWQACPENTLHNNLFTGRYIYEDSKNILWICTTGAGLVKYDTRDQTFEIVEPVRTISVNARYLLQDGNLFWIATDNGVVIYDAKNKTIVRRILPGSENASNVCYAIQKDKSGDFWVSANTGLYRISPRAYTIEKNYNLGNGLSFLEYNTACAFTDDDGTLMFGGIGGITEFIPSSLKENTFSPAPLITAIKVNEKSARIANIHLKYNENFITINFTATNFSNEANNLFMWRLKGLNDNWSSPAPVNNAIFTSLPPGEYIFELRAANSDGKWAKSMTSLPITINPPWWQTWAFRIAAALLSAILVFYFVSRRVQSIRKNAALKQQMAELEMKGLHAQMNPHFIFNSLNSIKEMIWNNDKQNASRYLSKFAQLIRTSLEQSRQTFITVEQCVDHLQQYLEMEKLRFEAFSYSINIDEKLNISEVKITPMLVQPLVENALWHGLSNKEGDRQLFIRFFGDSNSLTCEIEDNGIGIRQSVKNKETAIRTHHSLGIVNIQERLVVLNEKYNMKCSLNITDKSDLPVKAGSGTIAVLRLSTK</sequence>
<comment type="caution">
    <text evidence="4">The sequence shown here is derived from an EMBL/GenBank/DDBJ whole genome shotgun (WGS) entry which is preliminary data.</text>
</comment>
<dbReference type="Gene3D" id="2.130.10.10">
    <property type="entry name" value="YVTN repeat-like/Quinoprotein amine dehydrogenase"/>
    <property type="match status" value="3"/>
</dbReference>
<reference evidence="5" key="1">
    <citation type="journal article" date="2019" name="Int. J. Syst. Evol. Microbiol.">
        <title>The Global Catalogue of Microorganisms (GCM) 10K type strain sequencing project: providing services to taxonomists for standard genome sequencing and annotation.</title>
        <authorList>
            <consortium name="The Broad Institute Genomics Platform"/>
            <consortium name="The Broad Institute Genome Sequencing Center for Infectious Disease"/>
            <person name="Wu L."/>
            <person name="Ma J."/>
        </authorList>
    </citation>
    <scope>NUCLEOTIDE SEQUENCE [LARGE SCALE GENOMIC DNA]</scope>
    <source>
        <strain evidence="5">JCM 17664</strain>
    </source>
</reference>
<dbReference type="InterPro" id="IPR036890">
    <property type="entry name" value="HATPase_C_sf"/>
</dbReference>
<dbReference type="InterPro" id="IPR011110">
    <property type="entry name" value="Reg_prop"/>
</dbReference>
<protein>
    <recommendedName>
        <fullName evidence="6">Signal transduction histidine kinase internal region domain-containing protein</fullName>
    </recommendedName>
</protein>
<evidence type="ECO:0000259" key="2">
    <source>
        <dbReference type="Pfam" id="PF06580"/>
    </source>
</evidence>
<dbReference type="Gene3D" id="3.30.565.10">
    <property type="entry name" value="Histidine kinase-like ATPase, C-terminal domain"/>
    <property type="match status" value="1"/>
</dbReference>
<accession>A0ABP8FKU9</accession>
<dbReference type="PANTHER" id="PTHR34220:SF7">
    <property type="entry name" value="SENSOR HISTIDINE KINASE YPDA"/>
    <property type="match status" value="1"/>
</dbReference>
<dbReference type="SUPFAM" id="SSF63829">
    <property type="entry name" value="Calcium-dependent phosphotriesterase"/>
    <property type="match status" value="3"/>
</dbReference>
<feature type="domain" description="Signal transduction histidine kinase internal region" evidence="2">
    <location>
        <begin position="799"/>
        <end position="875"/>
    </location>
</feature>
<dbReference type="Gene3D" id="2.60.40.10">
    <property type="entry name" value="Immunoglobulins"/>
    <property type="match status" value="1"/>
</dbReference>
<dbReference type="Pfam" id="PF06580">
    <property type="entry name" value="His_kinase"/>
    <property type="match status" value="1"/>
</dbReference>
<dbReference type="Proteomes" id="UP001501207">
    <property type="component" value="Unassembled WGS sequence"/>
</dbReference>
<keyword evidence="1" id="KW-0472">Membrane</keyword>
<feature type="transmembrane region" description="Helical" evidence="1">
    <location>
        <begin position="760"/>
        <end position="778"/>
    </location>
</feature>